<protein>
    <submittedName>
        <fullName evidence="2">Uncharacterized protein</fullName>
    </submittedName>
</protein>
<comment type="caution">
    <text evidence="2">The sequence shown here is derived from an EMBL/GenBank/DDBJ whole genome shotgun (WGS) entry which is preliminary data.</text>
</comment>
<feature type="region of interest" description="Disordered" evidence="1">
    <location>
        <begin position="31"/>
        <end position="50"/>
    </location>
</feature>
<organism evidence="2 3">
    <name type="scientific">Caballeronia sordidicola</name>
    <name type="common">Burkholderia sordidicola</name>
    <dbReference type="NCBI Taxonomy" id="196367"/>
    <lineage>
        <taxon>Bacteria</taxon>
        <taxon>Pseudomonadati</taxon>
        <taxon>Pseudomonadota</taxon>
        <taxon>Betaproteobacteria</taxon>
        <taxon>Burkholderiales</taxon>
        <taxon>Burkholderiaceae</taxon>
        <taxon>Caballeronia</taxon>
    </lineage>
</organism>
<evidence type="ECO:0000313" key="2">
    <source>
        <dbReference type="EMBL" id="OTP71544.1"/>
    </source>
</evidence>
<dbReference type="Proteomes" id="UP000195221">
    <property type="component" value="Unassembled WGS sequence"/>
</dbReference>
<dbReference type="AlphaFoldDB" id="A0A242MJY9"/>
<name>A0A242MJY9_CABSO</name>
<accession>A0A242MJY9</accession>
<evidence type="ECO:0000313" key="3">
    <source>
        <dbReference type="Proteomes" id="UP000195221"/>
    </source>
</evidence>
<feature type="compositionally biased region" description="Polar residues" evidence="1">
    <location>
        <begin position="38"/>
        <end position="50"/>
    </location>
</feature>
<proteinExistence type="predicted"/>
<dbReference type="EMBL" id="NBTZ01000101">
    <property type="protein sequence ID" value="OTP71544.1"/>
    <property type="molecule type" value="Genomic_DNA"/>
</dbReference>
<feature type="compositionally biased region" description="Basic residues" evidence="1">
    <location>
        <begin position="1"/>
        <end position="10"/>
    </location>
</feature>
<feature type="region of interest" description="Disordered" evidence="1">
    <location>
        <begin position="1"/>
        <end position="22"/>
    </location>
</feature>
<evidence type="ECO:0000256" key="1">
    <source>
        <dbReference type="SAM" id="MobiDB-lite"/>
    </source>
</evidence>
<sequence>MYKKHARRLRPASSRTSELTDMDAKYMKTKSFHLTKPLLSTRNGTGTQNA</sequence>
<reference evidence="2 3" key="1">
    <citation type="submission" date="2017-03" db="EMBL/GenBank/DDBJ databases">
        <title>Genome analysis of strain PAMC 26577.</title>
        <authorList>
            <person name="Oh H.-M."/>
            <person name="Yang J.-A."/>
        </authorList>
    </citation>
    <scope>NUCLEOTIDE SEQUENCE [LARGE SCALE GENOMIC DNA]</scope>
    <source>
        <strain evidence="2 3">PAMC 26577</strain>
    </source>
</reference>
<gene>
    <name evidence="2" type="ORF">PAMC26577_24125</name>
</gene>